<evidence type="ECO:0008006" key="4">
    <source>
        <dbReference type="Google" id="ProtNLM"/>
    </source>
</evidence>
<organism evidence="2 3">
    <name type="scientific">Micromonospora zingiberis</name>
    <dbReference type="NCBI Taxonomy" id="2053011"/>
    <lineage>
        <taxon>Bacteria</taxon>
        <taxon>Bacillati</taxon>
        <taxon>Actinomycetota</taxon>
        <taxon>Actinomycetes</taxon>
        <taxon>Micromonosporales</taxon>
        <taxon>Micromonosporaceae</taxon>
        <taxon>Micromonospora</taxon>
    </lineage>
</organism>
<accession>A0A4R0GN84</accession>
<dbReference type="OrthoDB" id="3405898at2"/>
<dbReference type="EMBL" id="SJJR01000003">
    <property type="protein sequence ID" value="TCB99154.1"/>
    <property type="molecule type" value="Genomic_DNA"/>
</dbReference>
<feature type="transmembrane region" description="Helical" evidence="1">
    <location>
        <begin position="36"/>
        <end position="57"/>
    </location>
</feature>
<feature type="transmembrane region" description="Helical" evidence="1">
    <location>
        <begin position="104"/>
        <end position="126"/>
    </location>
</feature>
<feature type="transmembrane region" description="Helical" evidence="1">
    <location>
        <begin position="12"/>
        <end position="30"/>
    </location>
</feature>
<sequence>MLASLFAVTVRYRRLILSLSFVLAVGLAWGRRLSGWLGLILIIATILVGVLGVLALGRSRPAALLVKPEVRAFATEPGASQILIAVMLTLMASQLLVTGHLGEVVGGLFLVLPFLLLVGVGVHVASGWRGVSFELRPDGVCQRDITGSLMVPWEALAPGRPFRPAVGASTLALTYAQPELVRRRGILPLGRRRLRIDNVHPWFLADTIRHYVDHPQHRAAIGEPAEYQRLWHALTSAPTGPGHGHASRTCR</sequence>
<evidence type="ECO:0000313" key="3">
    <source>
        <dbReference type="Proteomes" id="UP000292274"/>
    </source>
</evidence>
<proteinExistence type="predicted"/>
<gene>
    <name evidence="2" type="ORF">E0H26_07080</name>
</gene>
<reference evidence="2 3" key="1">
    <citation type="submission" date="2019-02" db="EMBL/GenBank/DDBJ databases">
        <title>Jishengella sp. nov., isolated from a root of Zingiber montanum.</title>
        <authorList>
            <person name="Kuncharoen N."/>
            <person name="Kudo T."/>
            <person name="Masahiro Y."/>
            <person name="Ohkuma M."/>
            <person name="Tanasupawat S."/>
        </authorList>
    </citation>
    <scope>NUCLEOTIDE SEQUENCE [LARGE SCALE GENOMIC DNA]</scope>
    <source>
        <strain evidence="2 3">PLAI 1-1</strain>
    </source>
</reference>
<keyword evidence="1" id="KW-1133">Transmembrane helix</keyword>
<name>A0A4R0GN84_9ACTN</name>
<dbReference type="RefSeq" id="WP_131302334.1">
    <property type="nucleotide sequence ID" value="NZ_SJJR01000003.1"/>
</dbReference>
<comment type="caution">
    <text evidence="2">The sequence shown here is derived from an EMBL/GenBank/DDBJ whole genome shotgun (WGS) entry which is preliminary data.</text>
</comment>
<protein>
    <recommendedName>
        <fullName evidence="4">PH domain-containing protein</fullName>
    </recommendedName>
</protein>
<evidence type="ECO:0000256" key="1">
    <source>
        <dbReference type="SAM" id="Phobius"/>
    </source>
</evidence>
<feature type="transmembrane region" description="Helical" evidence="1">
    <location>
        <begin position="78"/>
        <end position="98"/>
    </location>
</feature>
<keyword evidence="1" id="KW-0812">Transmembrane</keyword>
<keyword evidence="1" id="KW-0472">Membrane</keyword>
<evidence type="ECO:0000313" key="2">
    <source>
        <dbReference type="EMBL" id="TCB99154.1"/>
    </source>
</evidence>
<dbReference type="Proteomes" id="UP000292274">
    <property type="component" value="Unassembled WGS sequence"/>
</dbReference>
<keyword evidence="3" id="KW-1185">Reference proteome</keyword>
<dbReference type="AlphaFoldDB" id="A0A4R0GN84"/>